<dbReference type="Proteomes" id="UP000232164">
    <property type="component" value="Unassembled WGS sequence"/>
</dbReference>
<name>A0A2N0DAP8_RHISU</name>
<protein>
    <submittedName>
        <fullName evidence="1">Uncharacterized protein</fullName>
    </submittedName>
</protein>
<gene>
    <name evidence="1" type="ORF">CWR43_14200</name>
</gene>
<sequence length="85" mass="9564">MTIEELIDLQEAGSRARVLGLASHENPYLKPGRTPTKDTSALEDWIARHDAWKFGWEAENASHEGKIVSFFSDIVRPNGRQVLDS</sequence>
<dbReference type="NCBIfam" id="NF041856">
    <property type="entry name" value="CrpP_rel_fam"/>
    <property type="match status" value="1"/>
</dbReference>
<comment type="caution">
    <text evidence="1">The sequence shown here is derived from an EMBL/GenBank/DDBJ whole genome shotgun (WGS) entry which is preliminary data.</text>
</comment>
<dbReference type="RefSeq" id="WP_100771452.1">
    <property type="nucleotide sequence ID" value="NZ_PIQN01000008.1"/>
</dbReference>
<evidence type="ECO:0000313" key="1">
    <source>
        <dbReference type="EMBL" id="PKA43195.1"/>
    </source>
</evidence>
<dbReference type="InterPro" id="IPR049847">
    <property type="entry name" value="CrpP-rel"/>
</dbReference>
<reference evidence="1 2" key="2">
    <citation type="submission" date="2017-12" db="EMBL/GenBank/DDBJ databases">
        <title>Genome sequence of Rhizobium sullae HCNT1 isolated from Sulla coronaria nodules and featuring peculiar denitrification phenotypes.</title>
        <authorList>
            <person name="De Diego-Diaz B."/>
            <person name="Treu L."/>
            <person name="Campanaro S."/>
            <person name="Da Silva Duarte V."/>
            <person name="Basaglia M."/>
            <person name="Favaro L."/>
            <person name="Casella S."/>
            <person name="Squartini A."/>
        </authorList>
    </citation>
    <scope>NUCLEOTIDE SEQUENCE [LARGE SCALE GENOMIC DNA]</scope>
    <source>
        <strain evidence="1 2">HCNT1</strain>
    </source>
</reference>
<dbReference type="EMBL" id="PIQN01000008">
    <property type="protein sequence ID" value="PKA43195.1"/>
    <property type="molecule type" value="Genomic_DNA"/>
</dbReference>
<reference evidence="1 2" key="1">
    <citation type="submission" date="2017-11" db="EMBL/GenBank/DDBJ databases">
        <authorList>
            <person name="Han C.G."/>
        </authorList>
    </citation>
    <scope>NUCLEOTIDE SEQUENCE [LARGE SCALE GENOMIC DNA]</scope>
    <source>
        <strain evidence="1 2">HCNT1</strain>
    </source>
</reference>
<proteinExistence type="predicted"/>
<organism evidence="1 2">
    <name type="scientific">Rhizobium sullae</name>
    <name type="common">Rhizobium hedysari</name>
    <dbReference type="NCBI Taxonomy" id="50338"/>
    <lineage>
        <taxon>Bacteria</taxon>
        <taxon>Pseudomonadati</taxon>
        <taxon>Pseudomonadota</taxon>
        <taxon>Alphaproteobacteria</taxon>
        <taxon>Hyphomicrobiales</taxon>
        <taxon>Rhizobiaceae</taxon>
        <taxon>Rhizobium/Agrobacterium group</taxon>
        <taxon>Rhizobium</taxon>
    </lineage>
</organism>
<dbReference type="STRING" id="1041146.GCA_000427985_02755"/>
<accession>A0A2N0DAP8</accession>
<evidence type="ECO:0000313" key="2">
    <source>
        <dbReference type="Proteomes" id="UP000232164"/>
    </source>
</evidence>
<dbReference type="AlphaFoldDB" id="A0A2N0DAP8"/>